<dbReference type="PANTHER" id="PTHR21621">
    <property type="entry name" value="RIBOSOMAL PROTEIN S6 MODIFICATION PROTEIN"/>
    <property type="match status" value="1"/>
</dbReference>
<dbReference type="AlphaFoldDB" id="A0A0G1LN49"/>
<proteinExistence type="predicted"/>
<evidence type="ECO:0000259" key="2">
    <source>
        <dbReference type="PROSITE" id="PS50975"/>
    </source>
</evidence>
<dbReference type="InterPro" id="IPR011761">
    <property type="entry name" value="ATP-grasp"/>
</dbReference>
<protein>
    <submittedName>
        <fullName evidence="3">RimK domain protein ATP-grasp</fullName>
    </submittedName>
</protein>
<organism evidence="3 4">
    <name type="scientific">candidate division WWE3 bacterium GW2011_GWB1_44_4</name>
    <dbReference type="NCBI Taxonomy" id="1619116"/>
    <lineage>
        <taxon>Bacteria</taxon>
        <taxon>Katanobacteria</taxon>
    </lineage>
</organism>
<dbReference type="Gene3D" id="3.30.470.20">
    <property type="entry name" value="ATP-grasp fold, B domain"/>
    <property type="match status" value="1"/>
</dbReference>
<dbReference type="GO" id="GO:0005737">
    <property type="term" value="C:cytoplasm"/>
    <property type="evidence" value="ECO:0007669"/>
    <property type="project" value="TreeGrafter"/>
</dbReference>
<dbReference type="GO" id="GO:0018169">
    <property type="term" value="F:ribosomal S6-glutamic acid ligase activity"/>
    <property type="evidence" value="ECO:0007669"/>
    <property type="project" value="TreeGrafter"/>
</dbReference>
<sequence>NKQLQLEVASSLGMVIPQTLVTSDATEVEEFRAKLRGNMVVKPLAKHIVKDGNKVRAVFTSRISPASSIDLTLLASSPAIFQEEIERAFDIRTVVLEDKVFSMSIQQIGSKAGDVDYRYGPAGELVFKKHELPADLSWKCVELVKGFGLRFSAMDFILAKDGTYYFLESNPCGAWLFVQRGCGYEISKVIAEVLSC</sequence>
<comment type="caution">
    <text evidence="3">The sequence shown here is derived from an EMBL/GenBank/DDBJ whole genome shotgun (WGS) entry which is preliminary data.</text>
</comment>
<dbReference type="GO" id="GO:0005524">
    <property type="term" value="F:ATP binding"/>
    <property type="evidence" value="ECO:0007669"/>
    <property type="project" value="UniProtKB-UniRule"/>
</dbReference>
<feature type="domain" description="ATP-grasp" evidence="2">
    <location>
        <begin position="6"/>
        <end position="195"/>
    </location>
</feature>
<dbReference type="EMBL" id="LCJD01000001">
    <property type="protein sequence ID" value="KKT70177.1"/>
    <property type="molecule type" value="Genomic_DNA"/>
</dbReference>
<dbReference type="PROSITE" id="PS50975">
    <property type="entry name" value="ATP_GRASP"/>
    <property type="match status" value="1"/>
</dbReference>
<keyword evidence="1" id="KW-0067">ATP-binding</keyword>
<gene>
    <name evidence="3" type="ORF">UW65_C0001G0039</name>
</gene>
<keyword evidence="1" id="KW-0547">Nucleotide-binding</keyword>
<evidence type="ECO:0000313" key="4">
    <source>
        <dbReference type="Proteomes" id="UP000034783"/>
    </source>
</evidence>
<dbReference type="SUPFAM" id="SSF56059">
    <property type="entry name" value="Glutathione synthetase ATP-binding domain-like"/>
    <property type="match status" value="1"/>
</dbReference>
<dbReference type="Proteomes" id="UP000034783">
    <property type="component" value="Unassembled WGS sequence"/>
</dbReference>
<evidence type="ECO:0000313" key="3">
    <source>
        <dbReference type="EMBL" id="KKT70177.1"/>
    </source>
</evidence>
<dbReference type="PANTHER" id="PTHR21621:SF0">
    <property type="entry name" value="BETA-CITRYLGLUTAMATE SYNTHASE B-RELATED"/>
    <property type="match status" value="1"/>
</dbReference>
<accession>A0A0G1LN49</accession>
<reference evidence="3 4" key="1">
    <citation type="journal article" date="2015" name="Nature">
        <title>rRNA introns, odd ribosomes, and small enigmatic genomes across a large radiation of phyla.</title>
        <authorList>
            <person name="Brown C.T."/>
            <person name="Hug L.A."/>
            <person name="Thomas B.C."/>
            <person name="Sharon I."/>
            <person name="Castelle C.J."/>
            <person name="Singh A."/>
            <person name="Wilkins M.J."/>
            <person name="Williams K.H."/>
            <person name="Banfield J.F."/>
        </authorList>
    </citation>
    <scope>NUCLEOTIDE SEQUENCE [LARGE SCALE GENOMIC DNA]</scope>
</reference>
<dbReference type="GO" id="GO:0009432">
    <property type="term" value="P:SOS response"/>
    <property type="evidence" value="ECO:0007669"/>
    <property type="project" value="TreeGrafter"/>
</dbReference>
<dbReference type="GO" id="GO:0046872">
    <property type="term" value="F:metal ion binding"/>
    <property type="evidence" value="ECO:0007669"/>
    <property type="project" value="InterPro"/>
</dbReference>
<evidence type="ECO:0000256" key="1">
    <source>
        <dbReference type="PROSITE-ProRule" id="PRU00409"/>
    </source>
</evidence>
<feature type="non-terminal residue" evidence="3">
    <location>
        <position position="1"/>
    </location>
</feature>
<name>A0A0G1LN49_UNCKA</name>